<feature type="transmembrane region" description="Helical" evidence="8">
    <location>
        <begin position="409"/>
        <end position="427"/>
    </location>
</feature>
<gene>
    <name evidence="9" type="ORF">LKD45_03625</name>
</gene>
<feature type="transmembrane region" description="Helical" evidence="8">
    <location>
        <begin position="95"/>
        <end position="117"/>
    </location>
</feature>
<keyword evidence="6 8" id="KW-1133">Transmembrane helix</keyword>
<feature type="transmembrane region" description="Helical" evidence="8">
    <location>
        <begin position="162"/>
        <end position="181"/>
    </location>
</feature>
<dbReference type="Pfam" id="PF03023">
    <property type="entry name" value="MurJ"/>
    <property type="match status" value="1"/>
</dbReference>
<comment type="caution">
    <text evidence="9">The sequence shown here is derived from an EMBL/GenBank/DDBJ whole genome shotgun (WGS) entry which is preliminary data.</text>
</comment>
<dbReference type="InterPro" id="IPR004268">
    <property type="entry name" value="MurJ"/>
</dbReference>
<feature type="transmembrane region" description="Helical" evidence="8">
    <location>
        <begin position="342"/>
        <end position="363"/>
    </location>
</feature>
<evidence type="ECO:0000256" key="7">
    <source>
        <dbReference type="ARBA" id="ARBA00023136"/>
    </source>
</evidence>
<feature type="transmembrane region" description="Helical" evidence="8">
    <location>
        <begin position="240"/>
        <end position="264"/>
    </location>
</feature>
<dbReference type="InterPro" id="IPR024923">
    <property type="entry name" value="PG_synth_SpoVB"/>
</dbReference>
<evidence type="ECO:0000256" key="2">
    <source>
        <dbReference type="ARBA" id="ARBA00022475"/>
    </source>
</evidence>
<dbReference type="Proteomes" id="UP001199355">
    <property type="component" value="Unassembled WGS sequence"/>
</dbReference>
<feature type="transmembrane region" description="Helical" evidence="8">
    <location>
        <begin position="501"/>
        <end position="518"/>
    </location>
</feature>
<evidence type="ECO:0000256" key="8">
    <source>
        <dbReference type="SAM" id="Phobius"/>
    </source>
</evidence>
<evidence type="ECO:0000256" key="5">
    <source>
        <dbReference type="ARBA" id="ARBA00022984"/>
    </source>
</evidence>
<keyword evidence="5" id="KW-0573">Peptidoglycan synthesis</keyword>
<keyword evidence="10" id="KW-1185">Reference proteome</keyword>
<comment type="subcellular location">
    <subcellularLocation>
        <location evidence="1">Cell membrane</location>
        <topology evidence="1">Multi-pass membrane protein</topology>
    </subcellularLocation>
</comment>
<feature type="transmembrane region" description="Helical" evidence="8">
    <location>
        <begin position="193"/>
        <end position="215"/>
    </location>
</feature>
<keyword evidence="3 8" id="KW-0812">Transmembrane</keyword>
<feature type="transmembrane region" description="Helical" evidence="8">
    <location>
        <begin position="123"/>
        <end position="141"/>
    </location>
</feature>
<dbReference type="InterPro" id="IPR050833">
    <property type="entry name" value="Poly_Biosynth_Transport"/>
</dbReference>
<organism evidence="9 10">
    <name type="scientific">Gallintestinimicrobium propionicum</name>
    <dbReference type="NCBI Taxonomy" id="2981770"/>
    <lineage>
        <taxon>Bacteria</taxon>
        <taxon>Bacillati</taxon>
        <taxon>Bacillota</taxon>
        <taxon>Clostridia</taxon>
        <taxon>Lachnospirales</taxon>
        <taxon>Lachnospiraceae</taxon>
        <taxon>Gallintestinimicrobium</taxon>
    </lineage>
</organism>
<dbReference type="PANTHER" id="PTHR30250:SF21">
    <property type="entry name" value="LIPID II FLIPPASE MURJ"/>
    <property type="match status" value="1"/>
</dbReference>
<dbReference type="AlphaFoldDB" id="A0AAE3AS46"/>
<dbReference type="GO" id="GO:0009252">
    <property type="term" value="P:peptidoglycan biosynthetic process"/>
    <property type="evidence" value="ECO:0007669"/>
    <property type="project" value="UniProtKB-KW"/>
</dbReference>
<evidence type="ECO:0000313" key="9">
    <source>
        <dbReference type="EMBL" id="MCC2166798.1"/>
    </source>
</evidence>
<name>A0AAE3AS46_9FIRM</name>
<evidence type="ECO:0000256" key="3">
    <source>
        <dbReference type="ARBA" id="ARBA00022692"/>
    </source>
</evidence>
<feature type="transmembrane region" description="Helical" evidence="8">
    <location>
        <begin position="467"/>
        <end position="489"/>
    </location>
</feature>
<protein>
    <submittedName>
        <fullName evidence="9">Polysaccharide biosynthesis protein</fullName>
    </submittedName>
</protein>
<dbReference type="CDD" id="cd13124">
    <property type="entry name" value="MATE_SpoVB_like"/>
    <property type="match status" value="1"/>
</dbReference>
<keyword evidence="2" id="KW-1003">Cell membrane</keyword>
<evidence type="ECO:0000256" key="6">
    <source>
        <dbReference type="ARBA" id="ARBA00022989"/>
    </source>
</evidence>
<feature type="transmembrane region" description="Helical" evidence="8">
    <location>
        <begin position="375"/>
        <end position="397"/>
    </location>
</feature>
<proteinExistence type="predicted"/>
<dbReference type="GO" id="GO:0005886">
    <property type="term" value="C:plasma membrane"/>
    <property type="evidence" value="ECO:0007669"/>
    <property type="project" value="UniProtKB-SubCell"/>
</dbReference>
<dbReference type="EMBL" id="JAJEQF010000005">
    <property type="protein sequence ID" value="MCC2166798.1"/>
    <property type="molecule type" value="Genomic_DNA"/>
</dbReference>
<reference evidence="9 10" key="1">
    <citation type="submission" date="2021-10" db="EMBL/GenBank/DDBJ databases">
        <title>Anaerobic single-cell dispensing facilitates the cultivation of human gut bacteria.</title>
        <authorList>
            <person name="Afrizal A."/>
        </authorList>
    </citation>
    <scope>NUCLEOTIDE SEQUENCE [LARGE SCALE GENOMIC DNA]</scope>
    <source>
        <strain evidence="9 10">CLA-AA-H244</strain>
    </source>
</reference>
<keyword evidence="7 8" id="KW-0472">Membrane</keyword>
<feature type="transmembrane region" description="Helical" evidence="8">
    <location>
        <begin position="301"/>
        <end position="321"/>
    </location>
</feature>
<sequence length="551" mass="59096">MGTKNKGEGSSFVKQAGILAAAGIICRIIGLLYRSPLTGIIGETGNGYYAPAYRYYQMILLISSYSIPSAVSKVISQRLATHQYKNAQRIFHCSIIYVVVVGGIASLFAFFGADFLIPGRAAMVLRTLAPTIFFSGLLGVLRGYFQANRSMVQTSVSQILEQILNAAVSMLAAWGLMQIFAGEDELTRAAWGAVGSAVGTGVGVLIALAFMLMIYHMNRKIIRRRIERDRSRDLLETGEIFKIILFMVTPVLLSTFAYNASALINQTLYLNLMQSVHNASYDDITIINGIYDTEAVGLSNIPIAIASAMASAILPSIAGSFETKKKKDVRHKISVAIKTIMFIAIPSAVGMTVLSRPIVWLLYNTNTDSIRLGGRLLAALGASIVFYSLSTLSNSILQAVGKASKPVTNAVIALAVQTVVAAALLIFTDLGIYSLPIAVTVYSFMMCLLNGIAVKKATGYHQEIEKTFVLPLVSSAIMGLVVAGIYYGLTLTVLKGYLGNAVALLLSVAIGGLTYFAAALKLGVMSKKELLGIPGGSMIVKFAVKLYLLKN</sequence>
<dbReference type="PANTHER" id="PTHR30250">
    <property type="entry name" value="PST FAMILY PREDICTED COLANIC ACID TRANSPORTER"/>
    <property type="match status" value="1"/>
</dbReference>
<feature type="transmembrane region" description="Helical" evidence="8">
    <location>
        <begin position="53"/>
        <end position="75"/>
    </location>
</feature>
<keyword evidence="4" id="KW-0133">Cell shape</keyword>
<dbReference type="PIRSF" id="PIRSF038958">
    <property type="entry name" value="PG_synth_SpoVB"/>
    <property type="match status" value="1"/>
</dbReference>
<evidence type="ECO:0000256" key="1">
    <source>
        <dbReference type="ARBA" id="ARBA00004651"/>
    </source>
</evidence>
<feature type="transmembrane region" description="Helical" evidence="8">
    <location>
        <begin position="12"/>
        <end position="33"/>
    </location>
</feature>
<evidence type="ECO:0000313" key="10">
    <source>
        <dbReference type="Proteomes" id="UP001199355"/>
    </source>
</evidence>
<dbReference type="RefSeq" id="WP_308727797.1">
    <property type="nucleotide sequence ID" value="NZ_JAJEQF010000005.1"/>
</dbReference>
<evidence type="ECO:0000256" key="4">
    <source>
        <dbReference type="ARBA" id="ARBA00022960"/>
    </source>
</evidence>
<feature type="transmembrane region" description="Helical" evidence="8">
    <location>
        <begin position="433"/>
        <end position="455"/>
    </location>
</feature>
<accession>A0AAE3AS46</accession>
<dbReference type="GO" id="GO:0008360">
    <property type="term" value="P:regulation of cell shape"/>
    <property type="evidence" value="ECO:0007669"/>
    <property type="project" value="UniProtKB-KW"/>
</dbReference>